<proteinExistence type="predicted"/>
<evidence type="ECO:0000313" key="1">
    <source>
        <dbReference type="EMBL" id="CUR41333.1"/>
    </source>
</evidence>
<gene>
    <name evidence="1" type="ORF">LRLP16767_LR202_01388</name>
    <name evidence="2" type="ORF">LRLP16767_LRLP167_00854</name>
</gene>
<reference evidence="2" key="2">
    <citation type="submission" date="2015-10" db="EMBL/GenBank/DDBJ databases">
        <authorList>
            <person name="Gilbert D.G."/>
        </authorList>
    </citation>
    <scope>NUCLEOTIDE SEQUENCE</scope>
    <source>
        <strain evidence="1">20-2</strain>
        <strain evidence="2">Lp167-67</strain>
    </source>
</reference>
<reference evidence="3" key="1">
    <citation type="submission" date="2015-10" db="EMBL/GenBank/DDBJ databases">
        <authorList>
            <person name="Crossman L.C."/>
        </authorList>
    </citation>
    <scope>NUCLEOTIDE SEQUENCE [LARGE SCALE GENOMIC DNA]</scope>
    <source>
        <strain evidence="3">20-2</strain>
    </source>
</reference>
<dbReference type="EMBL" id="LN887622">
    <property type="protein sequence ID" value="CUR41333.1"/>
    <property type="molecule type" value="Genomic_DNA"/>
</dbReference>
<sequence length="38" mass="4479">MWARRNAALMKYSLIITNETLIFDVNYQTISYNNLALI</sequence>
<evidence type="ECO:0000313" key="2">
    <source>
        <dbReference type="EMBL" id="CUR43056.1"/>
    </source>
</evidence>
<dbReference type="Proteomes" id="UP000235484">
    <property type="component" value="Unassembled WGS sequence"/>
</dbReference>
<accession>A0A0U5FFZ5</accession>
<organism evidence="2">
    <name type="scientific">Limosilactobacillus reuteri</name>
    <name type="common">Lactobacillus reuteri</name>
    <dbReference type="NCBI Taxonomy" id="1598"/>
    <lineage>
        <taxon>Bacteria</taxon>
        <taxon>Bacillati</taxon>
        <taxon>Bacillota</taxon>
        <taxon>Bacilli</taxon>
        <taxon>Lactobacillales</taxon>
        <taxon>Lactobacillaceae</taxon>
        <taxon>Limosilactobacillus</taxon>
    </lineage>
</organism>
<name>A0A0U5FFZ5_LIMRT</name>
<dbReference type="AlphaFoldDB" id="A0A0U5FFZ5"/>
<protein>
    <submittedName>
        <fullName evidence="2">Uncharacterized protein</fullName>
    </submittedName>
</protein>
<evidence type="ECO:0000313" key="3">
    <source>
        <dbReference type="Proteomes" id="UP000235484"/>
    </source>
</evidence>
<dbReference type="EMBL" id="LN887744">
    <property type="protein sequence ID" value="CUR43056.1"/>
    <property type="molecule type" value="Genomic_DNA"/>
</dbReference>